<name>A0A2H5BGX6_9CAUD</name>
<keyword evidence="4" id="KW-1185">Reference proteome</keyword>
<evidence type="ECO:0000259" key="2">
    <source>
        <dbReference type="Pfam" id="PF13392"/>
    </source>
</evidence>
<dbReference type="InterPro" id="IPR003615">
    <property type="entry name" value="HNH_nuc"/>
</dbReference>
<dbReference type="Pfam" id="PF13392">
    <property type="entry name" value="HNH_3"/>
    <property type="match status" value="1"/>
</dbReference>
<feature type="domain" description="HNH nuclease" evidence="2">
    <location>
        <begin position="53"/>
        <end position="98"/>
    </location>
</feature>
<gene>
    <name evidence="3" type="ORF">THALASSA_43</name>
</gene>
<dbReference type="Pfam" id="PF07463">
    <property type="entry name" value="NUMOD4"/>
    <property type="match status" value="1"/>
</dbReference>
<keyword evidence="3" id="KW-0540">Nuclease</keyword>
<sequence length="174" mass="19721">MLAKEVWKIVPNTDDKYIINSKGIVKNANRGSILKHYYTGKGYATVSLCNKNRLVHLIVAELFLDEKPFEGAEVNHIDGNKANPSVENLEWNTSSENQKHAISTGLAKIGSKRSTSKLKEEQVFEIKHRLKYTNDSMAAIGRDYGVSHAPIRQIKIGRAWNHVRWPDTPQDRVL</sequence>
<dbReference type="GO" id="GO:0004519">
    <property type="term" value="F:endonuclease activity"/>
    <property type="evidence" value="ECO:0007669"/>
    <property type="project" value="UniProtKB-KW"/>
</dbReference>
<keyword evidence="3" id="KW-0378">Hydrolase</keyword>
<evidence type="ECO:0000313" key="3">
    <source>
        <dbReference type="EMBL" id="AUG85245.1"/>
    </source>
</evidence>
<dbReference type="SUPFAM" id="SSF54060">
    <property type="entry name" value="His-Me finger endonucleases"/>
    <property type="match status" value="1"/>
</dbReference>
<dbReference type="InterPro" id="IPR044925">
    <property type="entry name" value="His-Me_finger_sf"/>
</dbReference>
<feature type="domain" description="NUMOD4" evidence="1">
    <location>
        <begin position="5"/>
        <end position="48"/>
    </location>
</feature>
<keyword evidence="3" id="KW-0255">Endonuclease</keyword>
<dbReference type="Proteomes" id="UP000240962">
    <property type="component" value="Segment"/>
</dbReference>
<dbReference type="InterPro" id="IPR010902">
    <property type="entry name" value="NUMOD4"/>
</dbReference>
<dbReference type="EMBL" id="MG649967">
    <property type="protein sequence ID" value="AUG85245.1"/>
    <property type="molecule type" value="Genomic_DNA"/>
</dbReference>
<proteinExistence type="predicted"/>
<accession>A0A2H5BGX6</accession>
<organism evidence="3 4">
    <name type="scientific">Vibrio phage Thalassa</name>
    <dbReference type="NCBI Taxonomy" id="2570301"/>
    <lineage>
        <taxon>Viruses</taxon>
        <taxon>Duplodnaviria</taxon>
        <taxon>Heunggongvirae</taxon>
        <taxon>Uroviricota</taxon>
        <taxon>Caudoviricetes</taxon>
        <taxon>Demerecviridae</taxon>
        <taxon>Ermolyevavirinae</taxon>
        <taxon>Thalassavirus</taxon>
        <taxon>Thalassavirus thalassa</taxon>
    </lineage>
</organism>
<protein>
    <submittedName>
        <fullName evidence="3">HNH endonuclease</fullName>
    </submittedName>
</protein>
<reference evidence="4" key="1">
    <citation type="submission" date="2017-12" db="EMBL/GenBank/DDBJ databases">
        <authorList>
            <person name="Page C.L."/>
            <person name="McFadden E.F."/>
            <person name="Syed A.X."/>
            <person name="Lafty E.M."/>
            <person name="Hyatt D.A."/>
            <person name="Farronato D.M."/>
            <person name="Dong S.Z."/>
            <person name="Apostolopoulos E.L."/>
            <person name="Broussard G.W."/>
        </authorList>
    </citation>
    <scope>NUCLEOTIDE SEQUENCE [LARGE SCALE GENOMIC DNA]</scope>
</reference>
<dbReference type="Gene3D" id="3.90.75.20">
    <property type="match status" value="1"/>
</dbReference>
<evidence type="ECO:0000259" key="1">
    <source>
        <dbReference type="Pfam" id="PF07463"/>
    </source>
</evidence>
<evidence type="ECO:0000313" key="4">
    <source>
        <dbReference type="Proteomes" id="UP000240962"/>
    </source>
</evidence>